<feature type="compositionally biased region" description="Gly residues" evidence="1">
    <location>
        <begin position="66"/>
        <end position="100"/>
    </location>
</feature>
<keyword evidence="2" id="KW-0732">Signal</keyword>
<gene>
    <name evidence="3" type="ORF">g.2501</name>
</gene>
<feature type="chain" id="PRO_5008580704" evidence="2">
    <location>
        <begin position="25"/>
        <end position="137"/>
    </location>
</feature>
<reference evidence="3" key="1">
    <citation type="submission" date="2015-12" db="EMBL/GenBank/DDBJ databases">
        <title>De novo transcriptome assembly of four potential Pierce s Disease insect vectors from Arizona vineyards.</title>
        <authorList>
            <person name="Tassone E.E."/>
        </authorList>
    </citation>
    <scope>NUCLEOTIDE SEQUENCE</scope>
</reference>
<accession>A0A1B6CV48</accession>
<feature type="non-terminal residue" evidence="3">
    <location>
        <position position="1"/>
    </location>
</feature>
<sequence>HQSIAVMHSFTVLILALFAVMVSAETESARDGGSDVEGLGSNLSQLPHNTEESSPQRFVRSPEPGQYGGNGGFGNGGGRGGFGGRNGGFGSNSGSPGFGGSSYARPQQQQRGLPYGANTQFGRQGNGGFGGGFGGGY</sequence>
<evidence type="ECO:0000256" key="2">
    <source>
        <dbReference type="SAM" id="SignalP"/>
    </source>
</evidence>
<organism evidence="3">
    <name type="scientific">Clastoptera arizonana</name>
    <name type="common">Arizona spittle bug</name>
    <dbReference type="NCBI Taxonomy" id="38151"/>
    <lineage>
        <taxon>Eukaryota</taxon>
        <taxon>Metazoa</taxon>
        <taxon>Ecdysozoa</taxon>
        <taxon>Arthropoda</taxon>
        <taxon>Hexapoda</taxon>
        <taxon>Insecta</taxon>
        <taxon>Pterygota</taxon>
        <taxon>Neoptera</taxon>
        <taxon>Paraneoptera</taxon>
        <taxon>Hemiptera</taxon>
        <taxon>Auchenorrhyncha</taxon>
        <taxon>Cercopoidea</taxon>
        <taxon>Clastopteridae</taxon>
        <taxon>Clastoptera</taxon>
    </lineage>
</organism>
<dbReference type="EMBL" id="GEDC01019889">
    <property type="protein sequence ID" value="JAS17409.1"/>
    <property type="molecule type" value="Transcribed_RNA"/>
</dbReference>
<name>A0A1B6CV48_9HEMI</name>
<protein>
    <submittedName>
        <fullName evidence="3">Uncharacterized protein</fullName>
    </submittedName>
</protein>
<feature type="compositionally biased region" description="Gly residues" evidence="1">
    <location>
        <begin position="124"/>
        <end position="137"/>
    </location>
</feature>
<feature type="region of interest" description="Disordered" evidence="1">
    <location>
        <begin position="30"/>
        <end position="137"/>
    </location>
</feature>
<feature type="compositionally biased region" description="Polar residues" evidence="1">
    <location>
        <begin position="41"/>
        <end position="56"/>
    </location>
</feature>
<feature type="signal peptide" evidence="2">
    <location>
        <begin position="1"/>
        <end position="24"/>
    </location>
</feature>
<evidence type="ECO:0000313" key="3">
    <source>
        <dbReference type="EMBL" id="JAS17409.1"/>
    </source>
</evidence>
<proteinExistence type="predicted"/>
<dbReference type="AlphaFoldDB" id="A0A1B6CV48"/>
<evidence type="ECO:0000256" key="1">
    <source>
        <dbReference type="SAM" id="MobiDB-lite"/>
    </source>
</evidence>